<feature type="compositionally biased region" description="Polar residues" evidence="1">
    <location>
        <begin position="663"/>
        <end position="693"/>
    </location>
</feature>
<keyword evidence="2" id="KW-1185">Reference proteome</keyword>
<dbReference type="WBParaSite" id="jg472">
    <property type="protein sequence ID" value="jg472"/>
    <property type="gene ID" value="jg472"/>
</dbReference>
<feature type="region of interest" description="Disordered" evidence="1">
    <location>
        <begin position="829"/>
        <end position="890"/>
    </location>
</feature>
<evidence type="ECO:0000256" key="1">
    <source>
        <dbReference type="SAM" id="MobiDB-lite"/>
    </source>
</evidence>
<organism evidence="2 3">
    <name type="scientific">Ditylenchus dipsaci</name>
    <dbReference type="NCBI Taxonomy" id="166011"/>
    <lineage>
        <taxon>Eukaryota</taxon>
        <taxon>Metazoa</taxon>
        <taxon>Ecdysozoa</taxon>
        <taxon>Nematoda</taxon>
        <taxon>Chromadorea</taxon>
        <taxon>Rhabditida</taxon>
        <taxon>Tylenchina</taxon>
        <taxon>Tylenchomorpha</taxon>
        <taxon>Sphaerularioidea</taxon>
        <taxon>Anguinidae</taxon>
        <taxon>Anguininae</taxon>
        <taxon>Ditylenchus</taxon>
    </lineage>
</organism>
<dbReference type="Proteomes" id="UP000887574">
    <property type="component" value="Unplaced"/>
</dbReference>
<name>A0A915EBY4_9BILA</name>
<reference evidence="3" key="1">
    <citation type="submission" date="2022-11" db="UniProtKB">
        <authorList>
            <consortium name="WormBaseParasite"/>
        </authorList>
    </citation>
    <scope>IDENTIFICATION</scope>
</reference>
<feature type="region of interest" description="Disordered" evidence="1">
    <location>
        <begin position="269"/>
        <end position="298"/>
    </location>
</feature>
<feature type="compositionally biased region" description="Polar residues" evidence="1">
    <location>
        <begin position="285"/>
        <end position="295"/>
    </location>
</feature>
<accession>A0A915EBY4</accession>
<evidence type="ECO:0000313" key="3">
    <source>
        <dbReference type="WBParaSite" id="jg472"/>
    </source>
</evidence>
<feature type="compositionally biased region" description="Low complexity" evidence="1">
    <location>
        <begin position="841"/>
        <end position="853"/>
    </location>
</feature>
<proteinExistence type="predicted"/>
<feature type="compositionally biased region" description="Polar residues" evidence="1">
    <location>
        <begin position="778"/>
        <end position="791"/>
    </location>
</feature>
<sequence length="890" mass="97595">MEDKFAAFLPTQDNTKWTLKQDAQLRECLEEFTNKLMSTMSQLQNTEKKLEIDSERLVLRIENIHNNIAALKMTKFVDERIIDVPSEVLKKAENPHLHTQDDKSSHEEKTTNAIKIAVKQGLQLISDQFREVNLVGPDFFADVDPNFVPDPIFEAHQQYLDRKLPAIIGSQQFNASPTAGLFDFSSSTPSSSTNVTIRLPQNQPAESSHTPASVEVKQPHSALIDVGSTLTAAAHSHETSEVIKLELRRVSELATLLLGDVRILHKHGHYSSSRQDQVGKRNTGAGPQSNPQASSDMARISHVQGPGWKALHHLQFSGLCTDLQTPKALSQIQAEQSVTISMAYPFVQALLLSVRNTKEEGPPTIKSLAIALENELDRVFAHMLHYNTINYEPLYIMATALDPNYAKVLEEVDVDRACISIAYRLKLNPRFGRLFLNLVVVGLLFFGLTQQPSKMHYTSSERKHPRMPQLHSRARLWTGKESRDNQMVDADARVEVVRYCKTGTLGLHCSCFIVANRAGLLLGGMASNKLRNRVKRKTLNAQLQNSKNSQNLSQLDHYLKHVHKLLRHSFSQLSNLYLQAATDRDKKQGLLFTSSSESEEDEMSKPVMKSFDANFSDRLAAAIKQGPVAMRSTRESDGLSKRPVSMSSVPAGKGGEAGDRGSVGNSLRASVPRTTNSSVSSNEELGPSSVASRISQIGDKIPIGVGRTSAANKKPVEDEQSNVNQAKPVILNDTAKDRPKGPARRAPSTLRKPDSSTENATTDSGKPPLAVRTEEKQAVNTPKVSVKTSTQSEKDLMSSLKATIKPSTTGLAPTAVQPDFNKAKIKSIFDSSSSGDDELASSKSATTTKTTAKLPNTQAKPALFASTTTSGATKSVAKPKKSLFEDSDSE</sequence>
<feature type="compositionally biased region" description="Polar residues" evidence="1">
    <location>
        <begin position="854"/>
        <end position="873"/>
    </location>
</feature>
<protein>
    <submittedName>
        <fullName evidence="3">Uncharacterized protein</fullName>
    </submittedName>
</protein>
<dbReference type="AlphaFoldDB" id="A0A915EBY4"/>
<feature type="region of interest" description="Disordered" evidence="1">
    <location>
        <begin position="710"/>
        <end position="815"/>
    </location>
</feature>
<evidence type="ECO:0000313" key="2">
    <source>
        <dbReference type="Proteomes" id="UP000887574"/>
    </source>
</evidence>
<feature type="region of interest" description="Disordered" evidence="1">
    <location>
        <begin position="626"/>
        <end position="693"/>
    </location>
</feature>